<reference evidence="1" key="1">
    <citation type="submission" date="2017-06" db="EMBL/GenBank/DDBJ databases">
        <authorList>
            <person name="Kim H.J."/>
            <person name="Triplett B.A."/>
        </authorList>
    </citation>
    <scope>NUCLEOTIDE SEQUENCE [LARGE SCALE GENOMIC DNA]</scope>
    <source>
        <strain evidence="1">DSM 26170</strain>
    </source>
</reference>
<accession>A0A238YCD7</accession>
<dbReference type="Proteomes" id="UP000292859">
    <property type="component" value="Unassembled WGS sequence"/>
</dbReference>
<dbReference type="RefSeq" id="WP_089389190.1">
    <property type="nucleotide sequence ID" value="NZ_FZNM01000016.1"/>
</dbReference>
<organism evidence="1 3">
    <name type="scientific">Paracoccus sediminis</name>
    <dbReference type="NCBI Taxonomy" id="1214787"/>
    <lineage>
        <taxon>Bacteria</taxon>
        <taxon>Pseudomonadati</taxon>
        <taxon>Pseudomonadota</taxon>
        <taxon>Alphaproteobacteria</taxon>
        <taxon>Rhodobacterales</taxon>
        <taxon>Paracoccaceae</taxon>
        <taxon>Paracoccus</taxon>
    </lineage>
</organism>
<dbReference type="Proteomes" id="UP000198409">
    <property type="component" value="Unassembled WGS sequence"/>
</dbReference>
<dbReference type="EMBL" id="SIRL01000015">
    <property type="protein sequence ID" value="TBN46968.1"/>
    <property type="molecule type" value="Genomic_DNA"/>
</dbReference>
<name>A0A238YCD7_9RHOB</name>
<gene>
    <name evidence="2" type="ORF">EYF88_15745</name>
    <name evidence="1" type="ORF">SAMN06265378_11641</name>
</gene>
<keyword evidence="4" id="KW-1185">Reference proteome</keyword>
<evidence type="ECO:0000313" key="4">
    <source>
        <dbReference type="Proteomes" id="UP000292859"/>
    </source>
</evidence>
<reference evidence="2 4" key="3">
    <citation type="submission" date="2019-02" db="EMBL/GenBank/DDBJ databases">
        <authorList>
            <person name="Zhang G."/>
        </authorList>
    </citation>
    <scope>NUCLEOTIDE SEQUENCE [LARGE SCALE GENOMIC DNA]</scope>
    <source>
        <strain evidence="2 4">CMB17</strain>
    </source>
</reference>
<evidence type="ECO:0000313" key="1">
    <source>
        <dbReference type="EMBL" id="SNR68019.1"/>
    </source>
</evidence>
<dbReference type="AlphaFoldDB" id="A0A238YCD7"/>
<dbReference type="OrthoDB" id="7107775at2"/>
<sequence>MSRFQRRVELSRLTPKLVEEHPWFEELLKRWRPAGQAPLKNERGQILSLRLAIRSQDIMTFYCGGQQIAKVKCSKKQFHASADLTYLQDDKPLKAETVDVPPCQPGEEGVELDRRIQRSLYKQGRDKDGALVLGEKVFVEELIGANADVFDVEIGLPGGATAPRMDLLALEPHGRGWRIVLWEAKLAANSGSRSLTNPKTLKQYEAYTTWLRSEQNRADFLQGARDACRSLVHAHDLASESGITLHPLGEGIRAIGSRENIVLTVDPVVRYVVDTRGRSGKSFVENRHDKKLRDETKGHVQLIGVDGSFVLDQLP</sequence>
<protein>
    <submittedName>
        <fullName evidence="1">Uncharacterized protein</fullName>
    </submittedName>
</protein>
<proteinExistence type="predicted"/>
<evidence type="ECO:0000313" key="2">
    <source>
        <dbReference type="EMBL" id="TBN46968.1"/>
    </source>
</evidence>
<reference evidence="3" key="2">
    <citation type="submission" date="2017-06" db="EMBL/GenBank/DDBJ databases">
        <authorList>
            <person name="Varghese N."/>
            <person name="Submissions S."/>
        </authorList>
    </citation>
    <scope>NUCLEOTIDE SEQUENCE [LARGE SCALE GENOMIC DNA]</scope>
    <source>
        <strain evidence="3">DSM 26170</strain>
    </source>
</reference>
<evidence type="ECO:0000313" key="3">
    <source>
        <dbReference type="Proteomes" id="UP000198409"/>
    </source>
</evidence>
<dbReference type="EMBL" id="FZNM01000016">
    <property type="protein sequence ID" value="SNR68019.1"/>
    <property type="molecule type" value="Genomic_DNA"/>
</dbReference>